<comment type="similarity">
    <text evidence="1">Belongs to the EamA transporter family.</text>
</comment>
<evidence type="ECO:0000313" key="5">
    <source>
        <dbReference type="Proteomes" id="UP000523007"/>
    </source>
</evidence>
<feature type="transmembrane region" description="Helical" evidence="2">
    <location>
        <begin position="151"/>
        <end position="170"/>
    </location>
</feature>
<keyword evidence="2" id="KW-0812">Transmembrane</keyword>
<feature type="transmembrane region" description="Helical" evidence="2">
    <location>
        <begin position="120"/>
        <end position="139"/>
    </location>
</feature>
<keyword evidence="5" id="KW-1185">Reference proteome</keyword>
<dbReference type="InterPro" id="IPR037185">
    <property type="entry name" value="EmrE-like"/>
</dbReference>
<feature type="transmembrane region" description="Helical" evidence="2">
    <location>
        <begin position="30"/>
        <end position="51"/>
    </location>
</feature>
<evidence type="ECO:0000313" key="4">
    <source>
        <dbReference type="EMBL" id="MBB4931257.1"/>
    </source>
</evidence>
<dbReference type="EMBL" id="JACHJT010000001">
    <property type="protein sequence ID" value="MBB4931257.1"/>
    <property type="molecule type" value="Genomic_DNA"/>
</dbReference>
<comment type="caution">
    <text evidence="4">The sequence shown here is derived from an EMBL/GenBank/DDBJ whole genome shotgun (WGS) entry which is preliminary data.</text>
</comment>
<feature type="transmembrane region" description="Helical" evidence="2">
    <location>
        <begin position="266"/>
        <end position="283"/>
    </location>
</feature>
<evidence type="ECO:0000256" key="1">
    <source>
        <dbReference type="ARBA" id="ARBA00007362"/>
    </source>
</evidence>
<gene>
    <name evidence="4" type="ORF">F4561_002077</name>
</gene>
<dbReference type="RefSeq" id="WP_221445438.1">
    <property type="nucleotide sequence ID" value="NZ_JACHJT010000001.1"/>
</dbReference>
<dbReference type="PANTHER" id="PTHR22911">
    <property type="entry name" value="ACYL-MALONYL CONDENSING ENZYME-RELATED"/>
    <property type="match status" value="1"/>
</dbReference>
<keyword evidence="2" id="KW-0472">Membrane</keyword>
<protein>
    <submittedName>
        <fullName evidence="4">Drug/metabolite transporter (DMT)-like permease</fullName>
    </submittedName>
</protein>
<evidence type="ECO:0000256" key="2">
    <source>
        <dbReference type="SAM" id="Phobius"/>
    </source>
</evidence>
<dbReference type="Proteomes" id="UP000523007">
    <property type="component" value="Unassembled WGS sequence"/>
</dbReference>
<accession>A0A7W7W1R3</accession>
<feature type="transmembrane region" description="Helical" evidence="2">
    <location>
        <begin position="177"/>
        <end position="199"/>
    </location>
</feature>
<dbReference type="SUPFAM" id="SSF103481">
    <property type="entry name" value="Multidrug resistance efflux transporter EmrE"/>
    <property type="match status" value="2"/>
</dbReference>
<dbReference type="AlphaFoldDB" id="A0A7W7W1R3"/>
<feature type="transmembrane region" description="Helical" evidence="2">
    <location>
        <begin position="63"/>
        <end position="81"/>
    </location>
</feature>
<feature type="domain" description="EamA" evidence="3">
    <location>
        <begin position="150"/>
        <end position="280"/>
    </location>
</feature>
<proteinExistence type="inferred from homology"/>
<feature type="domain" description="EamA" evidence="3">
    <location>
        <begin position="6"/>
        <end position="134"/>
    </location>
</feature>
<feature type="transmembrane region" description="Helical" evidence="2">
    <location>
        <begin position="211"/>
        <end position="233"/>
    </location>
</feature>
<reference evidence="4 5" key="1">
    <citation type="submission" date="2020-08" db="EMBL/GenBank/DDBJ databases">
        <title>Sequencing the genomes of 1000 actinobacteria strains.</title>
        <authorList>
            <person name="Klenk H.-P."/>
        </authorList>
    </citation>
    <scope>NUCLEOTIDE SEQUENCE [LARGE SCALE GENOMIC DNA]</scope>
    <source>
        <strain evidence="4 5">DSM 102030</strain>
    </source>
</reference>
<feature type="transmembrane region" description="Helical" evidence="2">
    <location>
        <begin position="87"/>
        <end position="108"/>
    </location>
</feature>
<feature type="transmembrane region" description="Helical" evidence="2">
    <location>
        <begin position="240"/>
        <end position="260"/>
    </location>
</feature>
<evidence type="ECO:0000259" key="3">
    <source>
        <dbReference type="Pfam" id="PF00892"/>
    </source>
</evidence>
<dbReference type="Gene3D" id="1.10.3730.20">
    <property type="match status" value="1"/>
</dbReference>
<dbReference type="Pfam" id="PF00892">
    <property type="entry name" value="EamA"/>
    <property type="match status" value="2"/>
</dbReference>
<keyword evidence="2" id="KW-1133">Transmembrane helix</keyword>
<name>A0A7W7W1R3_9ACTN</name>
<dbReference type="GO" id="GO:0016020">
    <property type="term" value="C:membrane"/>
    <property type="evidence" value="ECO:0007669"/>
    <property type="project" value="InterPro"/>
</dbReference>
<dbReference type="InterPro" id="IPR000620">
    <property type="entry name" value="EamA_dom"/>
</dbReference>
<organism evidence="4 5">
    <name type="scientific">Lipingzhangella halophila</name>
    <dbReference type="NCBI Taxonomy" id="1783352"/>
    <lineage>
        <taxon>Bacteria</taxon>
        <taxon>Bacillati</taxon>
        <taxon>Actinomycetota</taxon>
        <taxon>Actinomycetes</taxon>
        <taxon>Streptosporangiales</taxon>
        <taxon>Nocardiopsidaceae</taxon>
        <taxon>Lipingzhangella</taxon>
    </lineage>
</organism>
<sequence length="293" mass="29798">MAISAVMRLVGSAACTSSSGAFVKLAGANAGTAAFLRCALALVVLVPMAVAERRRAGPRPWRLHLTDAAAGVLLGVDYVFWAASVHFVGAGIAAVLINIQVVVFPLLAWCVTRTPLTRRFLFAAPVMLFGVALAGGALGNAEPGSNPVAGVGFGVAAGMAFAGYLFLLRLGGGGAHIVTPVCTSTATATLAAGLLGVAWTGINLALSWQEWGWMVLLALLGQVLAWLLASAALPVLSPNVGAAVLLLQPVLAVALGLVFLGERPTVTQFVGCALVVVAVWQATRVPAQSRAVG</sequence>